<protein>
    <submittedName>
        <fullName evidence="3">Uncharacterized protein</fullName>
    </submittedName>
</protein>
<keyword evidence="1" id="KW-1133">Transmembrane helix</keyword>
<evidence type="ECO:0000313" key="2">
    <source>
        <dbReference type="EMBL" id="CAB4126232.1"/>
    </source>
</evidence>
<dbReference type="EMBL" id="LR798204">
    <property type="protein sequence ID" value="CAB5170359.1"/>
    <property type="molecule type" value="Genomic_DNA"/>
</dbReference>
<gene>
    <name evidence="3" type="ORF">UFOVP153_16</name>
    <name evidence="2" type="ORF">UFOVP69_42</name>
</gene>
<feature type="transmembrane region" description="Helical" evidence="1">
    <location>
        <begin position="6"/>
        <end position="25"/>
    </location>
</feature>
<evidence type="ECO:0000313" key="3">
    <source>
        <dbReference type="EMBL" id="CAB5170359.1"/>
    </source>
</evidence>
<accession>A0A6J7W8D9</accession>
<organism evidence="3">
    <name type="scientific">uncultured Caudovirales phage</name>
    <dbReference type="NCBI Taxonomy" id="2100421"/>
    <lineage>
        <taxon>Viruses</taxon>
        <taxon>Duplodnaviria</taxon>
        <taxon>Heunggongvirae</taxon>
        <taxon>Uroviricota</taxon>
        <taxon>Caudoviricetes</taxon>
        <taxon>Peduoviridae</taxon>
        <taxon>Maltschvirus</taxon>
        <taxon>Maltschvirus maltsch</taxon>
    </lineage>
</organism>
<name>A0A6J7W8D9_9CAUD</name>
<proteinExistence type="predicted"/>
<evidence type="ECO:0000256" key="1">
    <source>
        <dbReference type="SAM" id="Phobius"/>
    </source>
</evidence>
<sequence length="48" mass="5636">MHLHTLILGFVALIVGFVAVLHVYFEEKNEKEKDGHDFWNNSDNWGKH</sequence>
<dbReference type="EMBL" id="LR796194">
    <property type="protein sequence ID" value="CAB4126232.1"/>
    <property type="molecule type" value="Genomic_DNA"/>
</dbReference>
<reference evidence="3" key="1">
    <citation type="submission" date="2020-05" db="EMBL/GenBank/DDBJ databases">
        <authorList>
            <person name="Chiriac C."/>
            <person name="Salcher M."/>
            <person name="Ghai R."/>
            <person name="Kavagutti S V."/>
        </authorList>
    </citation>
    <scope>NUCLEOTIDE SEQUENCE</scope>
</reference>
<keyword evidence="1" id="KW-0812">Transmembrane</keyword>
<keyword evidence="1" id="KW-0472">Membrane</keyword>